<keyword evidence="3 10" id="KW-0328">Glycosyltransferase</keyword>
<keyword evidence="5 8" id="KW-0812">Transmembrane</keyword>
<evidence type="ECO:0000256" key="2">
    <source>
        <dbReference type="ARBA" id="ARBA00022475"/>
    </source>
</evidence>
<feature type="non-terminal residue" evidence="10">
    <location>
        <position position="403"/>
    </location>
</feature>
<keyword evidence="2" id="KW-1003">Cell membrane</keyword>
<feature type="domain" description="Glycosyltransferase RgtA/B/C/D-like" evidence="9">
    <location>
        <begin position="89"/>
        <end position="242"/>
    </location>
</feature>
<comment type="subcellular location">
    <subcellularLocation>
        <location evidence="1">Cell membrane</location>
        <topology evidence="1">Multi-pass membrane protein</topology>
    </subcellularLocation>
</comment>
<evidence type="ECO:0000256" key="4">
    <source>
        <dbReference type="ARBA" id="ARBA00022679"/>
    </source>
</evidence>
<dbReference type="PANTHER" id="PTHR33908:SF11">
    <property type="entry name" value="MEMBRANE PROTEIN"/>
    <property type="match status" value="1"/>
</dbReference>
<evidence type="ECO:0000259" key="9">
    <source>
        <dbReference type="Pfam" id="PF13231"/>
    </source>
</evidence>
<feature type="transmembrane region" description="Helical" evidence="8">
    <location>
        <begin position="376"/>
        <end position="395"/>
    </location>
</feature>
<dbReference type="EMBL" id="JBHPKH010000110">
    <property type="protein sequence ID" value="MFC1573273.1"/>
    <property type="molecule type" value="Genomic_DNA"/>
</dbReference>
<keyword evidence="4 10" id="KW-0808">Transferase</keyword>
<keyword evidence="6 8" id="KW-1133">Transmembrane helix</keyword>
<dbReference type="Proteomes" id="UP001593833">
    <property type="component" value="Unassembled WGS sequence"/>
</dbReference>
<name>A0ABV6YLS3_UNCEI</name>
<dbReference type="EC" id="2.4.-.-" evidence="10"/>
<feature type="transmembrane region" description="Helical" evidence="8">
    <location>
        <begin position="137"/>
        <end position="155"/>
    </location>
</feature>
<comment type="caution">
    <text evidence="10">The sequence shown here is derived from an EMBL/GenBank/DDBJ whole genome shotgun (WGS) entry which is preliminary data.</text>
</comment>
<evidence type="ECO:0000256" key="8">
    <source>
        <dbReference type="SAM" id="Phobius"/>
    </source>
</evidence>
<dbReference type="PANTHER" id="PTHR33908">
    <property type="entry name" value="MANNOSYLTRANSFERASE YKCB-RELATED"/>
    <property type="match status" value="1"/>
</dbReference>
<dbReference type="InterPro" id="IPR038731">
    <property type="entry name" value="RgtA/B/C-like"/>
</dbReference>
<reference evidence="10 11" key="1">
    <citation type="submission" date="2024-09" db="EMBL/GenBank/DDBJ databases">
        <authorList>
            <person name="D'Angelo T."/>
        </authorList>
    </citation>
    <scope>NUCLEOTIDE SEQUENCE [LARGE SCALE GENOMIC DNA]</scope>
    <source>
        <strain evidence="10">SAG AM-320-E07</strain>
    </source>
</reference>
<feature type="transmembrane region" description="Helical" evidence="8">
    <location>
        <begin position="109"/>
        <end position="130"/>
    </location>
</feature>
<sequence length="403" mass="44241">MRDRKRGKEAGTTPGSRHRRSWIILGVILIAAVALRVVFLTELTGKPDFDAPVSDAQYNDFWARGIATGQWDQPKGNPDPLIPSTPYFRPPGYPHFLALIYMMSGGSYLAPRIAQALLGLIGILLAFFLGRSVFGRATGLVAAAMAAAYWGLIYFEGELQPPALLVVLVLSLLLLLHRWAVRKTLLPVAVAGVVFGATALVRPNVLLLLPVLLGWFWWVAVRSGLKRRLPITAAAFVVCTVLVIAPASLRNLSVAGDFVPISSNGGINLYIGNNTHTSLVTPRIPDIERLAGVSGWNLFRYPLIVEGVAKHEGRAMKHSEVSGYFSERAVDFISANPGTALGYAFKRGLLLWGPNEVSNNKVLGEERRRSPVLRMLLTFPIVMALFVLGLGLWVLDWRRLRHL</sequence>
<gene>
    <name evidence="10" type="ORF">ACFL6M_06710</name>
</gene>
<evidence type="ECO:0000256" key="5">
    <source>
        <dbReference type="ARBA" id="ARBA00022692"/>
    </source>
</evidence>
<evidence type="ECO:0000256" key="6">
    <source>
        <dbReference type="ARBA" id="ARBA00022989"/>
    </source>
</evidence>
<organism evidence="10 11">
    <name type="scientific">Eiseniibacteriota bacterium</name>
    <dbReference type="NCBI Taxonomy" id="2212470"/>
    <lineage>
        <taxon>Bacteria</taxon>
        <taxon>Candidatus Eiseniibacteriota</taxon>
    </lineage>
</organism>
<feature type="transmembrane region" description="Helical" evidence="8">
    <location>
        <begin position="229"/>
        <end position="249"/>
    </location>
</feature>
<evidence type="ECO:0000256" key="1">
    <source>
        <dbReference type="ARBA" id="ARBA00004651"/>
    </source>
</evidence>
<feature type="transmembrane region" description="Helical" evidence="8">
    <location>
        <begin position="21"/>
        <end position="39"/>
    </location>
</feature>
<proteinExistence type="predicted"/>
<dbReference type="Pfam" id="PF13231">
    <property type="entry name" value="PMT_2"/>
    <property type="match status" value="1"/>
</dbReference>
<feature type="transmembrane region" description="Helical" evidence="8">
    <location>
        <begin position="188"/>
        <end position="217"/>
    </location>
</feature>
<evidence type="ECO:0000256" key="7">
    <source>
        <dbReference type="ARBA" id="ARBA00023136"/>
    </source>
</evidence>
<keyword evidence="11" id="KW-1185">Reference proteome</keyword>
<evidence type="ECO:0000256" key="3">
    <source>
        <dbReference type="ARBA" id="ARBA00022676"/>
    </source>
</evidence>
<dbReference type="InterPro" id="IPR050297">
    <property type="entry name" value="LipidA_mod_glycosyltrf_83"/>
</dbReference>
<evidence type="ECO:0000313" key="11">
    <source>
        <dbReference type="Proteomes" id="UP001593833"/>
    </source>
</evidence>
<accession>A0ABV6YLS3</accession>
<keyword evidence="7 8" id="KW-0472">Membrane</keyword>
<evidence type="ECO:0000313" key="10">
    <source>
        <dbReference type="EMBL" id="MFC1573273.1"/>
    </source>
</evidence>
<dbReference type="GO" id="GO:0016757">
    <property type="term" value="F:glycosyltransferase activity"/>
    <property type="evidence" value="ECO:0007669"/>
    <property type="project" value="UniProtKB-KW"/>
</dbReference>
<feature type="transmembrane region" description="Helical" evidence="8">
    <location>
        <begin position="161"/>
        <end position="181"/>
    </location>
</feature>
<protein>
    <submittedName>
        <fullName evidence="10">Glycosyltransferase family 39 protein</fullName>
        <ecNumber evidence="10">2.4.-.-</ecNumber>
    </submittedName>
</protein>